<feature type="domain" description="LppM" evidence="3">
    <location>
        <begin position="38"/>
        <end position="212"/>
    </location>
</feature>
<feature type="region of interest" description="Disordered" evidence="1">
    <location>
        <begin position="74"/>
        <end position="95"/>
    </location>
</feature>
<dbReference type="KEGG" id="lxl:KDY119_03268"/>
<sequence length="296" mass="29974">MTTSTPRDRRATRGGSRRPAALAALGAVCAVVLSGCVKLDMAITLHSDDTASGTVVYAIQDSAAKALGQDPEDLLTQGAEGEDPATDFGESATSAPYQADGYTGTKITFKGTSIDKLGEGSDADALTIKRDGDEFVVSGKLDLTELADDSGDTGDTGSLVSPDQIASLFDVKISVTFPGEVVSADKSAKIDGNTVTWTSDDGTVLNLDARGKATGDGGGGVPVWVWILIGVVVLAVAAAVVFALTRRGRPGDAPTDGEAAPSGAAPRVEPTPPTQPLPPAARPAEGEPPPPPPPPS</sequence>
<keyword evidence="2" id="KW-0472">Membrane</keyword>
<evidence type="ECO:0000256" key="2">
    <source>
        <dbReference type="SAM" id="Phobius"/>
    </source>
</evidence>
<name>A0A5P9QE25_9MICO</name>
<accession>A0A5P9QE25</accession>
<feature type="compositionally biased region" description="Pro residues" evidence="1">
    <location>
        <begin position="269"/>
        <end position="296"/>
    </location>
</feature>
<keyword evidence="5" id="KW-1185">Reference proteome</keyword>
<dbReference type="EMBL" id="CP045529">
    <property type="protein sequence ID" value="QFU99733.1"/>
    <property type="molecule type" value="Genomic_DNA"/>
</dbReference>
<feature type="transmembrane region" description="Helical" evidence="2">
    <location>
        <begin position="223"/>
        <end position="244"/>
    </location>
</feature>
<dbReference type="OrthoDB" id="3712375at2"/>
<dbReference type="RefSeq" id="WP_153022542.1">
    <property type="nucleotide sequence ID" value="NZ_BAABIH010000016.1"/>
</dbReference>
<feature type="region of interest" description="Disordered" evidence="1">
    <location>
        <begin position="247"/>
        <end position="296"/>
    </location>
</feature>
<dbReference type="Pfam" id="PF21946">
    <property type="entry name" value="LppM"/>
    <property type="match status" value="1"/>
</dbReference>
<keyword evidence="2" id="KW-0812">Transmembrane</keyword>
<proteinExistence type="predicted"/>
<dbReference type="Proteomes" id="UP000326702">
    <property type="component" value="Chromosome"/>
</dbReference>
<evidence type="ECO:0000259" key="3">
    <source>
        <dbReference type="Pfam" id="PF21946"/>
    </source>
</evidence>
<protein>
    <recommendedName>
        <fullName evidence="3">LppM domain-containing protein</fullName>
    </recommendedName>
</protein>
<gene>
    <name evidence="4" type="ORF">KDY119_03268</name>
</gene>
<evidence type="ECO:0000313" key="5">
    <source>
        <dbReference type="Proteomes" id="UP000326702"/>
    </source>
</evidence>
<evidence type="ECO:0000256" key="1">
    <source>
        <dbReference type="SAM" id="MobiDB-lite"/>
    </source>
</evidence>
<dbReference type="InterPro" id="IPR053807">
    <property type="entry name" value="LppM"/>
</dbReference>
<reference evidence="4 5" key="1">
    <citation type="submission" date="2019-10" db="EMBL/GenBank/DDBJ databases">
        <title>Genome sequence of Luteimicrobium xylanilyticum HY-24.</title>
        <authorList>
            <person name="Kim D.Y."/>
            <person name="Park H.-Y."/>
        </authorList>
    </citation>
    <scope>NUCLEOTIDE SEQUENCE [LARGE SCALE GENOMIC DNA]</scope>
    <source>
        <strain evidence="4 5">HY-24</strain>
    </source>
</reference>
<keyword evidence="2" id="KW-1133">Transmembrane helix</keyword>
<dbReference type="AlphaFoldDB" id="A0A5P9QE25"/>
<organism evidence="4 5">
    <name type="scientific">Luteimicrobium xylanilyticum</name>
    <dbReference type="NCBI Taxonomy" id="1133546"/>
    <lineage>
        <taxon>Bacteria</taxon>
        <taxon>Bacillati</taxon>
        <taxon>Actinomycetota</taxon>
        <taxon>Actinomycetes</taxon>
        <taxon>Micrococcales</taxon>
        <taxon>Luteimicrobium</taxon>
    </lineage>
</organism>
<evidence type="ECO:0000313" key="4">
    <source>
        <dbReference type="EMBL" id="QFU99733.1"/>
    </source>
</evidence>